<feature type="transmembrane region" description="Helical" evidence="2">
    <location>
        <begin position="129"/>
        <end position="154"/>
    </location>
</feature>
<gene>
    <name evidence="3" type="ORF">H9846_09150</name>
</gene>
<keyword evidence="2" id="KW-1133">Transmembrane helix</keyword>
<dbReference type="EMBL" id="DXEI01000135">
    <property type="protein sequence ID" value="HIX95610.1"/>
    <property type="molecule type" value="Genomic_DNA"/>
</dbReference>
<proteinExistence type="predicted"/>
<feature type="region of interest" description="Disordered" evidence="1">
    <location>
        <begin position="262"/>
        <end position="281"/>
    </location>
</feature>
<protein>
    <submittedName>
        <fullName evidence="3">5-bromo-4-chloroindolyl phosphate hydrolysis family protein</fullName>
    </submittedName>
</protein>
<evidence type="ECO:0000256" key="1">
    <source>
        <dbReference type="SAM" id="MobiDB-lite"/>
    </source>
</evidence>
<feature type="transmembrane region" description="Helical" evidence="2">
    <location>
        <begin position="40"/>
        <end position="62"/>
    </location>
</feature>
<dbReference type="Proteomes" id="UP000886751">
    <property type="component" value="Unassembled WGS sequence"/>
</dbReference>
<keyword evidence="2" id="KW-0812">Transmembrane</keyword>
<feature type="region of interest" description="Disordered" evidence="1">
    <location>
        <begin position="92"/>
        <end position="120"/>
    </location>
</feature>
<accession>A0A9D1Y581</accession>
<organism evidence="3 4">
    <name type="scientific">Candidatus Gemmiger excrementipullorum</name>
    <dbReference type="NCBI Taxonomy" id="2838610"/>
    <lineage>
        <taxon>Bacteria</taxon>
        <taxon>Bacillati</taxon>
        <taxon>Bacillota</taxon>
        <taxon>Clostridia</taxon>
        <taxon>Eubacteriales</taxon>
        <taxon>Gemmiger</taxon>
    </lineage>
</organism>
<evidence type="ECO:0000313" key="3">
    <source>
        <dbReference type="EMBL" id="HIX95610.1"/>
    </source>
</evidence>
<comment type="caution">
    <text evidence="3">The sequence shown here is derived from an EMBL/GenBank/DDBJ whole genome shotgun (WGS) entry which is preliminary data.</text>
</comment>
<name>A0A9D1Y581_9FIRM</name>
<sequence length="419" mass="46697">MPNTGPRYTDPDHPYSGSGNRYQNRYSKAEYRRGDAPFQFPWWAIVIGFVVWFPLGFIFIGLNSAMRKGLLGGFDQAARKITQRSQTANTGALYAAQPGSPAKTGDAAKSDAQTAQPAPVVRERGSSGLVTGLTIAGIALLAVSLLALPDAIYWLPDALTEGGYYWTWLLEESMPVLMMLTGGIGCLFGANNVRTGRRMRKKIDNIVGDSKNMPIADIAAAVPCSYEKCCKYLEDCIDDGVFGPEAFLDMRRRYLVVEGKAPEPEKRKRKPKAEKATEAEKDQYQKYLDELRDVNDAIPDEEMSNKISRLEAVSAKIFEQAKTDPEKLPRMRKFMEYYLPTSLKLLQTYAELDAQGVEGENISESKRRIEQTMDTLVQAFETQLDQLFQSDAMDVSADIDVMENMLRADGLTGEAPFKL</sequence>
<dbReference type="Pfam" id="PF10112">
    <property type="entry name" value="Halogen_Hydrol"/>
    <property type="match status" value="1"/>
</dbReference>
<dbReference type="AlphaFoldDB" id="A0A9D1Y581"/>
<reference evidence="3" key="1">
    <citation type="journal article" date="2021" name="PeerJ">
        <title>Extensive microbial diversity within the chicken gut microbiome revealed by metagenomics and culture.</title>
        <authorList>
            <person name="Gilroy R."/>
            <person name="Ravi A."/>
            <person name="Getino M."/>
            <person name="Pursley I."/>
            <person name="Horton D.L."/>
            <person name="Alikhan N.F."/>
            <person name="Baker D."/>
            <person name="Gharbi K."/>
            <person name="Hall N."/>
            <person name="Watson M."/>
            <person name="Adriaenssens E.M."/>
            <person name="Foster-Nyarko E."/>
            <person name="Jarju S."/>
            <person name="Secka A."/>
            <person name="Antonio M."/>
            <person name="Oren A."/>
            <person name="Chaudhuri R.R."/>
            <person name="La Ragione R."/>
            <person name="Hildebrand F."/>
            <person name="Pallen M.J."/>
        </authorList>
    </citation>
    <scope>NUCLEOTIDE SEQUENCE</scope>
    <source>
        <strain evidence="3">ChiHecec2B26-7398</strain>
    </source>
</reference>
<feature type="transmembrane region" description="Helical" evidence="2">
    <location>
        <begin position="174"/>
        <end position="193"/>
    </location>
</feature>
<dbReference type="InterPro" id="IPR018770">
    <property type="entry name" value="ChloroindolylP_hydrolase"/>
</dbReference>
<keyword evidence="2" id="KW-0472">Membrane</keyword>
<feature type="region of interest" description="Disordered" evidence="1">
    <location>
        <begin position="1"/>
        <end position="21"/>
    </location>
</feature>
<reference evidence="3" key="2">
    <citation type="submission" date="2021-04" db="EMBL/GenBank/DDBJ databases">
        <authorList>
            <person name="Gilroy R."/>
        </authorList>
    </citation>
    <scope>NUCLEOTIDE SEQUENCE</scope>
    <source>
        <strain evidence="3">ChiHecec2B26-7398</strain>
    </source>
</reference>
<evidence type="ECO:0000313" key="4">
    <source>
        <dbReference type="Proteomes" id="UP000886751"/>
    </source>
</evidence>
<evidence type="ECO:0000256" key="2">
    <source>
        <dbReference type="SAM" id="Phobius"/>
    </source>
</evidence>